<dbReference type="PANTHER" id="PTHR43806">
    <property type="entry name" value="PEPTIDASE S8"/>
    <property type="match status" value="1"/>
</dbReference>
<comment type="similarity">
    <text evidence="1 5">Belongs to the peptidase S8 family.</text>
</comment>
<feature type="domain" description="Peptidase S8/S53" evidence="7">
    <location>
        <begin position="241"/>
        <end position="525"/>
    </location>
</feature>
<keyword evidence="9" id="KW-1185">Reference proteome</keyword>
<dbReference type="InterPro" id="IPR036852">
    <property type="entry name" value="Peptidase_S8/S53_dom_sf"/>
</dbReference>
<feature type="active site" description="Charge relay system" evidence="5">
    <location>
        <position position="250"/>
    </location>
</feature>
<gene>
    <name evidence="8" type="ORF">NOR51B_1729</name>
</gene>
<dbReference type="InterPro" id="IPR015500">
    <property type="entry name" value="Peptidase_S8_subtilisin-rel"/>
</dbReference>
<dbReference type="InterPro" id="IPR000209">
    <property type="entry name" value="Peptidase_S8/S53_dom"/>
</dbReference>
<feature type="chain" id="PRO_5002876049" evidence="6">
    <location>
        <begin position="21"/>
        <end position="649"/>
    </location>
</feature>
<name>B8KWW3_9GAMM</name>
<feature type="signal peptide" evidence="6">
    <location>
        <begin position="1"/>
        <end position="20"/>
    </location>
</feature>
<evidence type="ECO:0000256" key="2">
    <source>
        <dbReference type="ARBA" id="ARBA00022670"/>
    </source>
</evidence>
<dbReference type="Pfam" id="PF00082">
    <property type="entry name" value="Peptidase_S8"/>
    <property type="match status" value="1"/>
</dbReference>
<dbReference type="PANTHER" id="PTHR43806:SF65">
    <property type="entry name" value="SERINE PROTEASE APRX"/>
    <property type="match status" value="1"/>
</dbReference>
<evidence type="ECO:0000256" key="3">
    <source>
        <dbReference type="ARBA" id="ARBA00022801"/>
    </source>
</evidence>
<dbReference type="InterPro" id="IPR050131">
    <property type="entry name" value="Peptidase_S8_subtilisin-like"/>
</dbReference>
<protein>
    <submittedName>
        <fullName evidence="8">Alkaline serine protease, subtilase family</fullName>
    </submittedName>
</protein>
<keyword evidence="3 5" id="KW-0378">Hydrolase</keyword>
<dbReference type="CDD" id="cd07487">
    <property type="entry name" value="Peptidases_S8_1"/>
    <property type="match status" value="1"/>
</dbReference>
<dbReference type="EMBL" id="DS999411">
    <property type="protein sequence ID" value="EED35782.1"/>
    <property type="molecule type" value="Genomic_DNA"/>
</dbReference>
<organism evidence="8 9">
    <name type="scientific">Luminiphilus syltensis NOR5-1B</name>
    <dbReference type="NCBI Taxonomy" id="565045"/>
    <lineage>
        <taxon>Bacteria</taxon>
        <taxon>Pseudomonadati</taxon>
        <taxon>Pseudomonadota</taxon>
        <taxon>Gammaproteobacteria</taxon>
        <taxon>Cellvibrionales</taxon>
        <taxon>Halieaceae</taxon>
        <taxon>Luminiphilus</taxon>
    </lineage>
</organism>
<proteinExistence type="inferred from homology"/>
<dbReference type="HOGENOM" id="CLU_409231_0_0_6"/>
<evidence type="ECO:0000313" key="8">
    <source>
        <dbReference type="EMBL" id="EED35782.1"/>
    </source>
</evidence>
<dbReference type="GO" id="GO:0006508">
    <property type="term" value="P:proteolysis"/>
    <property type="evidence" value="ECO:0007669"/>
    <property type="project" value="UniProtKB-KW"/>
</dbReference>
<keyword evidence="4 5" id="KW-0720">Serine protease</keyword>
<reference evidence="9" key="1">
    <citation type="journal article" date="2013" name="BMC Microbiol.">
        <title>Taxonomy and evolution of bacteriochlorophyll a-containing members of the OM60/NOR5 clade of marine gammaproteobacteria: description of Luminiphilus syltensis gen. nov., sp. nov., reclassification of Haliea rubra as Pseudohaliea rubra gen. nov., comb. nov., and emendation of Chromatocurvus halotolerans.</title>
        <authorList>
            <person name="Spring S."/>
            <person name="Riedel T."/>
            <person name="Sproer C."/>
            <person name="Yan S."/>
            <person name="Harder J."/>
            <person name="Fuchs B.M."/>
        </authorList>
    </citation>
    <scope>NUCLEOTIDE SEQUENCE [LARGE SCALE GENOMIC DNA]</scope>
    <source>
        <strain evidence="9">NOR51-B</strain>
    </source>
</reference>
<dbReference type="AlphaFoldDB" id="B8KWW3"/>
<dbReference type="Gene3D" id="3.40.50.200">
    <property type="entry name" value="Peptidase S8/S53 domain"/>
    <property type="match status" value="1"/>
</dbReference>
<sequence length="649" mass="68540">MNGARLLVALLILGSPPLPASGTGGTASADGEELQVLLQGGDLSGLATTLESLGGNVTHSLPIVSGVGGNLPRSMLKTLKLSPGVDRVVEDFNPVEVPEERDCVLDGSLQLEMSDREVRWQLFNFSDTAKGLKSIALDWPDRIGALESARLNAQDILTARQRPQGPAHLSTDRISLPPGASTLSLIFGESVVASSQNDYSIIASADGCSATLIPAYPDNDHEYYYTRVVGADLLHAEGVTGKGVTIAVVDSGFWEVPPLAEDTAGKDRVIARFDAIENKESAALLDQSGHGTHIASILLNSGAAPRSKHHSYLGVAPDARIVPVKVFDADGSGDFLDIIRGIAWVIAHREQYDIRVMNLSLAAAPRFEYWRDPINQAVLKAWQAGIVVVTAAGNEGPAWSSVGSPGNNPYVITVGATTDSWTPVDRSDDYIPDFSSRGPTPTGHAKPDIVVPGGHMTGIVPPGSTLVRDNPNYQLRSGLYVATGTSQAAAVVSGIAALLLQLDPSLSNDDIKCMLTSSAEPAINPDGTLRYSPFVQGSGHASASRAITLGEKGCANLGMNIDAAVLGTEQLLGPAEVDSNGAPTLPGLQQRLRDEPAEGASQTVHWGVKEHLERLDGHLSADRLGPLNIEWLQKYESERAKIESLSTSD</sequence>
<dbReference type="GO" id="GO:0004252">
    <property type="term" value="F:serine-type endopeptidase activity"/>
    <property type="evidence" value="ECO:0007669"/>
    <property type="project" value="UniProtKB-UniRule"/>
</dbReference>
<keyword evidence="6" id="KW-0732">Signal</keyword>
<dbReference type="PROSITE" id="PS51892">
    <property type="entry name" value="SUBTILASE"/>
    <property type="match status" value="1"/>
</dbReference>
<feature type="active site" description="Charge relay system" evidence="5">
    <location>
        <position position="486"/>
    </location>
</feature>
<evidence type="ECO:0000256" key="4">
    <source>
        <dbReference type="ARBA" id="ARBA00022825"/>
    </source>
</evidence>
<dbReference type="PRINTS" id="PR00723">
    <property type="entry name" value="SUBTILISIN"/>
</dbReference>
<evidence type="ECO:0000256" key="6">
    <source>
        <dbReference type="SAM" id="SignalP"/>
    </source>
</evidence>
<keyword evidence="2 5" id="KW-0645">Protease</keyword>
<evidence type="ECO:0000259" key="7">
    <source>
        <dbReference type="Pfam" id="PF00082"/>
    </source>
</evidence>
<dbReference type="Proteomes" id="UP000004699">
    <property type="component" value="Unassembled WGS sequence"/>
</dbReference>
<dbReference type="STRING" id="565045.NOR51B_1729"/>
<evidence type="ECO:0000313" key="9">
    <source>
        <dbReference type="Proteomes" id="UP000004699"/>
    </source>
</evidence>
<feature type="active site" description="Charge relay system" evidence="5">
    <location>
        <position position="290"/>
    </location>
</feature>
<evidence type="ECO:0000256" key="1">
    <source>
        <dbReference type="ARBA" id="ARBA00011073"/>
    </source>
</evidence>
<dbReference type="eggNOG" id="COG1404">
    <property type="taxonomic scope" value="Bacteria"/>
</dbReference>
<accession>B8KWW3</accession>
<dbReference type="SUPFAM" id="SSF52743">
    <property type="entry name" value="Subtilisin-like"/>
    <property type="match status" value="1"/>
</dbReference>
<evidence type="ECO:0000256" key="5">
    <source>
        <dbReference type="PROSITE-ProRule" id="PRU01240"/>
    </source>
</evidence>